<keyword evidence="8" id="KW-1185">Reference proteome</keyword>
<dbReference type="EMBL" id="CAWYQH010000108">
    <property type="protein sequence ID" value="CAK8689607.1"/>
    <property type="molecule type" value="Genomic_DNA"/>
</dbReference>
<dbReference type="PANTHER" id="PTHR22619:SF0">
    <property type="entry name" value="ZINC FINGER SWIM DOMAIN-CONTAINING PROTEIN 6-LIKE PROTEIN"/>
    <property type="match status" value="1"/>
</dbReference>
<evidence type="ECO:0000256" key="2">
    <source>
        <dbReference type="ARBA" id="ARBA00022771"/>
    </source>
</evidence>
<feature type="domain" description="SWIM-type" evidence="6">
    <location>
        <begin position="208"/>
        <end position="246"/>
    </location>
</feature>
<dbReference type="Pfam" id="PF21055">
    <property type="entry name" value="ZSWIM4-8_C"/>
    <property type="match status" value="1"/>
</dbReference>
<evidence type="ECO:0000256" key="3">
    <source>
        <dbReference type="ARBA" id="ARBA00022833"/>
    </source>
</evidence>
<accession>A0ABP0GE08</accession>
<feature type="compositionally biased region" description="Basic and acidic residues" evidence="5">
    <location>
        <begin position="132"/>
        <end position="143"/>
    </location>
</feature>
<gene>
    <name evidence="7" type="ORF">CVLEPA_LOCUS21585</name>
</gene>
<sequence>MKRVNDFGNSSCYPGRSKYARFEEPFRQTRNKSGLKSNVPHTHTCKQGSLCCPATLADISAKMAASKIPFQLVEERYTRVPEPVVMKFITWSFPRSEADIQRYSALACDSDEYSFGKKTAVPSEQRGQGSDQEGHRPGLRPDHAGSANLDGQETTFKQGIALTNNGAVQQPMQIGFHLSGAVQDKTNDSSQQQFTEHSFQKKLTTRTYNVAVTFDRCKVTSSTCNCQDGEAIFFCRHIVALLIYRLRNPTKVKIRAPISDSLQQLNRDQLQKLTQYLLTRHVHVLPTAQEIADRFCDPGSHINVVHGAPDPTAGAGFQDDDRWNLDDSDVSKHVRGLLAQCSSKSSAQQLYSMMRKVREMMKVRDNNGARLLTLITKELLQHSSHMRSQQSNNVCSQLWDEIGLLWICVILYPSDQQEKESFLKQLKTWSSDSQCPSEDDSADFSLFRSSSPDRTVLSRAIEAGSLTWLDQHLNVILCGKNTKSSRITGEEISHHSGGSANFNSKGQPLWHEHIPTACARVEALRSYGYTIEAVRLAVAIARTIRESTVNKYKTYQQCQQQKEALPVERNNGCGLVGHPLNPIRILFETLTSSYDASDEEVLKQEEGCSQESLRREAFEVCLLAVGEQRCMPRTTRAQEKMLAREKQLIDYIKQLTPEEDLIPILRNVTNLLLEGGSRSGFGKHVHRESMPMHSFATYLFNALHSHDRKLAFKVGVQAMRIPILDTTNDQSQCSDNRNRATRSPVHRLEHRSERNRENAEGIFESSPPQLNLNYSATWSVMGDIETRQYDLASALLESAKGDVMLLRMVVESIQRNVRNTSHVFQLSHDAFKCATFQTGATAPDPTMLHVAMQLSMQVLRMTMQGGTWRRTEMVGWLVTCATEIGLSALMSVIKSWYTLFTPVEACTMVASCVISANTAMRLNLDPRQREELYQNVCQMAVQCAVKDPQSCALCSLTLSETFTAAFDNVYHVIIDASNKRRIDSGQLYTTARYLDQRGFHARAFAVAYAATRRLRVPFNHDAHPAANDLLWTTQLAQSLGMQELEDLINIIVNKVRCASVLSDVLRTCTSSISGRLPNCAGSYGNRGLRADRPPLRPLLEAAISAYVSTIHSKLSHISPRHYTEFIDFLNKARDTFLMAPDGYTEFSRLLANLKTIYKGKKKLLNLVTLRFG</sequence>
<evidence type="ECO:0000313" key="7">
    <source>
        <dbReference type="EMBL" id="CAK8689607.1"/>
    </source>
</evidence>
<dbReference type="PANTHER" id="PTHR22619">
    <property type="entry name" value="ZINC FINGER SWIM DOMAIN CONTAINING PROTEIN 4, 5, 6"/>
    <property type="match status" value="1"/>
</dbReference>
<protein>
    <recommendedName>
        <fullName evidence="6">SWIM-type domain-containing protein</fullName>
    </recommendedName>
</protein>
<name>A0ABP0GE08_CLALP</name>
<keyword evidence="3" id="KW-0862">Zinc</keyword>
<evidence type="ECO:0000256" key="5">
    <source>
        <dbReference type="SAM" id="MobiDB-lite"/>
    </source>
</evidence>
<proteinExistence type="predicted"/>
<keyword evidence="2 4" id="KW-0863">Zinc-finger</keyword>
<evidence type="ECO:0000256" key="4">
    <source>
        <dbReference type="PROSITE-ProRule" id="PRU00325"/>
    </source>
</evidence>
<feature type="compositionally biased region" description="Basic and acidic residues" evidence="5">
    <location>
        <begin position="746"/>
        <end position="757"/>
    </location>
</feature>
<comment type="caution">
    <text evidence="7">The sequence shown here is derived from an EMBL/GenBank/DDBJ whole genome shotgun (WGS) entry which is preliminary data.</text>
</comment>
<dbReference type="InterPro" id="IPR048370">
    <property type="entry name" value="ZSWIM4-8_C"/>
</dbReference>
<evidence type="ECO:0000313" key="8">
    <source>
        <dbReference type="Proteomes" id="UP001642483"/>
    </source>
</evidence>
<reference evidence="7 8" key="1">
    <citation type="submission" date="2024-02" db="EMBL/GenBank/DDBJ databases">
        <authorList>
            <person name="Daric V."/>
            <person name="Darras S."/>
        </authorList>
    </citation>
    <scope>NUCLEOTIDE SEQUENCE [LARGE SCALE GENOMIC DNA]</scope>
</reference>
<dbReference type="InterPro" id="IPR007527">
    <property type="entry name" value="Znf_SWIM"/>
</dbReference>
<evidence type="ECO:0000259" key="6">
    <source>
        <dbReference type="PROSITE" id="PS50966"/>
    </source>
</evidence>
<dbReference type="Proteomes" id="UP001642483">
    <property type="component" value="Unassembled WGS sequence"/>
</dbReference>
<feature type="region of interest" description="Disordered" evidence="5">
    <location>
        <begin position="119"/>
        <end position="150"/>
    </location>
</feature>
<evidence type="ECO:0000256" key="1">
    <source>
        <dbReference type="ARBA" id="ARBA00022723"/>
    </source>
</evidence>
<keyword evidence="1" id="KW-0479">Metal-binding</keyword>
<dbReference type="PROSITE" id="PS50966">
    <property type="entry name" value="ZF_SWIM"/>
    <property type="match status" value="1"/>
</dbReference>
<feature type="region of interest" description="Disordered" evidence="5">
    <location>
        <begin position="728"/>
        <end position="757"/>
    </location>
</feature>
<organism evidence="7 8">
    <name type="scientific">Clavelina lepadiformis</name>
    <name type="common">Light-bulb sea squirt</name>
    <name type="synonym">Ascidia lepadiformis</name>
    <dbReference type="NCBI Taxonomy" id="159417"/>
    <lineage>
        <taxon>Eukaryota</taxon>
        <taxon>Metazoa</taxon>
        <taxon>Chordata</taxon>
        <taxon>Tunicata</taxon>
        <taxon>Ascidiacea</taxon>
        <taxon>Aplousobranchia</taxon>
        <taxon>Clavelinidae</taxon>
        <taxon>Clavelina</taxon>
    </lineage>
</organism>